<name>A0ABP8G4J4_9BACT</name>
<gene>
    <name evidence="2" type="ORF">GCM10023184_01030</name>
</gene>
<evidence type="ECO:0008006" key="4">
    <source>
        <dbReference type="Google" id="ProtNLM"/>
    </source>
</evidence>
<dbReference type="EMBL" id="BAABGY010000001">
    <property type="protein sequence ID" value="GAA4317382.1"/>
    <property type="molecule type" value="Genomic_DNA"/>
</dbReference>
<proteinExistence type="predicted"/>
<evidence type="ECO:0000313" key="2">
    <source>
        <dbReference type="EMBL" id="GAA4317382.1"/>
    </source>
</evidence>
<dbReference type="RefSeq" id="WP_345252620.1">
    <property type="nucleotide sequence ID" value="NZ_BAABGY010000001.1"/>
</dbReference>
<keyword evidence="3" id="KW-1185">Reference proteome</keyword>
<evidence type="ECO:0000313" key="3">
    <source>
        <dbReference type="Proteomes" id="UP001501725"/>
    </source>
</evidence>
<reference evidence="3" key="1">
    <citation type="journal article" date="2019" name="Int. J. Syst. Evol. Microbiol.">
        <title>The Global Catalogue of Microorganisms (GCM) 10K type strain sequencing project: providing services to taxonomists for standard genome sequencing and annotation.</title>
        <authorList>
            <consortium name="The Broad Institute Genomics Platform"/>
            <consortium name="The Broad Institute Genome Sequencing Center for Infectious Disease"/>
            <person name="Wu L."/>
            <person name="Ma J."/>
        </authorList>
    </citation>
    <scope>NUCLEOTIDE SEQUENCE [LARGE SCALE GENOMIC DNA]</scope>
    <source>
        <strain evidence="3">JCM 17919</strain>
    </source>
</reference>
<feature type="signal peptide" evidence="1">
    <location>
        <begin position="1"/>
        <end position="22"/>
    </location>
</feature>
<feature type="chain" id="PRO_5045949568" description="T9SS type A sorting domain-containing protein" evidence="1">
    <location>
        <begin position="23"/>
        <end position="212"/>
    </location>
</feature>
<sequence>MRPTVPFLAVLFFLGSLLPAAAQTQQSAYGFLTLGARTHKLHAIVSWETIQELTITEFRLQQSSDGQHFRTVGQLPASHDTTKLRHSYSITLPNAGAGVSVLYYRLEIGVNNGRTLYSKTFPLRFTEAVEPALVIQPNVVSGTLPLRIESDYEGAAQLQVFDPAGGVAYTEGITLSKGLQLRSADAARLRPGLYVAVITAPGLRLQQRFFRR</sequence>
<organism evidence="2 3">
    <name type="scientific">Flaviaesturariibacter amylovorans</name>
    <dbReference type="NCBI Taxonomy" id="1084520"/>
    <lineage>
        <taxon>Bacteria</taxon>
        <taxon>Pseudomonadati</taxon>
        <taxon>Bacteroidota</taxon>
        <taxon>Chitinophagia</taxon>
        <taxon>Chitinophagales</taxon>
        <taxon>Chitinophagaceae</taxon>
        <taxon>Flaviaestuariibacter</taxon>
    </lineage>
</organism>
<comment type="caution">
    <text evidence="2">The sequence shown here is derived from an EMBL/GenBank/DDBJ whole genome shotgun (WGS) entry which is preliminary data.</text>
</comment>
<accession>A0ABP8G4J4</accession>
<protein>
    <recommendedName>
        <fullName evidence="4">T9SS type A sorting domain-containing protein</fullName>
    </recommendedName>
</protein>
<dbReference type="Proteomes" id="UP001501725">
    <property type="component" value="Unassembled WGS sequence"/>
</dbReference>
<keyword evidence="1" id="KW-0732">Signal</keyword>
<evidence type="ECO:0000256" key="1">
    <source>
        <dbReference type="SAM" id="SignalP"/>
    </source>
</evidence>